<accession>A0A2H1EA72</accession>
<evidence type="ECO:0000313" key="2">
    <source>
        <dbReference type="Proteomes" id="UP000231564"/>
    </source>
</evidence>
<dbReference type="AlphaFoldDB" id="A0A2H1EA72"/>
<evidence type="ECO:0000313" key="1">
    <source>
        <dbReference type="EMBL" id="SFZ82756.1"/>
    </source>
</evidence>
<gene>
    <name evidence="1" type="ORF">MARIT_1739</name>
</gene>
<dbReference type="OrthoDB" id="1098521at2"/>
<proteinExistence type="predicted"/>
<evidence type="ECO:0008006" key="3">
    <source>
        <dbReference type="Google" id="ProtNLM"/>
    </source>
</evidence>
<keyword evidence="2" id="KW-1185">Reference proteome</keyword>
<dbReference type="GeneID" id="47723245"/>
<dbReference type="STRING" id="1349785.GCA_000509405_02263"/>
<dbReference type="Proteomes" id="UP000231564">
    <property type="component" value="Chromosome MARIT"/>
</dbReference>
<reference evidence="1 2" key="1">
    <citation type="submission" date="2016-11" db="EMBL/GenBank/DDBJ databases">
        <authorList>
            <person name="Jaros S."/>
            <person name="Januszkiewicz K."/>
            <person name="Wedrychowicz H."/>
        </authorList>
    </citation>
    <scope>NUCLEOTIDE SEQUENCE [LARGE SCALE GENOMIC DNA]</scope>
    <source>
        <strain evidence="1">NCIMB 2154T</strain>
    </source>
</reference>
<sequence length="142" mass="16885">MELANIEKLIEKYLNGETTLEEETVLKNYFLSEEVAPHLQEYKVLFEYFKVSKEEFCEKEIQLKPNESKKKNWKWLSIAASITLLFSIYMGNNYYQQRKIEKQFGQVKEALEMLSVNLKKSDEAIVSLYTYENTVNKIFETK</sequence>
<dbReference type="EMBL" id="LT634361">
    <property type="protein sequence ID" value="SFZ82756.1"/>
    <property type="molecule type" value="Genomic_DNA"/>
</dbReference>
<organism evidence="1 2">
    <name type="scientific">Tenacibaculum maritimum NCIMB 2154</name>
    <dbReference type="NCBI Taxonomy" id="1349785"/>
    <lineage>
        <taxon>Bacteria</taxon>
        <taxon>Pseudomonadati</taxon>
        <taxon>Bacteroidota</taxon>
        <taxon>Flavobacteriia</taxon>
        <taxon>Flavobacteriales</taxon>
        <taxon>Flavobacteriaceae</taxon>
        <taxon>Tenacibaculum</taxon>
    </lineage>
</organism>
<name>A0A2H1EA72_9FLAO</name>
<dbReference type="KEGG" id="tmar:MARIT_1739"/>
<protein>
    <recommendedName>
        <fullName evidence="3">Anti-sigma factor</fullName>
    </recommendedName>
</protein>
<dbReference type="RefSeq" id="WP_100211269.1">
    <property type="nucleotide sequence ID" value="NZ_CP138495.1"/>
</dbReference>